<evidence type="ECO:0000313" key="3">
    <source>
        <dbReference type="Proteomes" id="UP001243330"/>
    </source>
</evidence>
<dbReference type="EMBL" id="JAQOWY010000932">
    <property type="protein sequence ID" value="KAK1838024.1"/>
    <property type="molecule type" value="Genomic_DNA"/>
</dbReference>
<evidence type="ECO:0000313" key="2">
    <source>
        <dbReference type="EMBL" id="KAK1838024.1"/>
    </source>
</evidence>
<name>A0AAD9A2S5_9PEZI</name>
<gene>
    <name evidence="2" type="ORF">CCHR01_19357</name>
</gene>
<dbReference type="Proteomes" id="UP001243330">
    <property type="component" value="Unassembled WGS sequence"/>
</dbReference>
<proteinExistence type="predicted"/>
<dbReference type="AlphaFoldDB" id="A0AAD9A2S5"/>
<sequence length="217" mass="24338">MLYSGQSSESRERTTKRTTSVECVRLMTSSPEPGIAALLLPTSIDQTLGDSYAIEYGCPQIFCFDMNAFLFLQFRATKESELSDANCPVDCWIFSRTEKDSAHPSESIRQVLYRFIMQGIRRSQCHGCPVSAVGDSSPKGRLFFNGEPLWQREDGKTGPGHPSGYTRSVDGNNGALAWETPDGKWLTDENGQMMYDSRPLWWSESSSEEDVEIYDAN</sequence>
<accession>A0AAD9A2S5</accession>
<reference evidence="2" key="1">
    <citation type="submission" date="2023-01" db="EMBL/GenBank/DDBJ databases">
        <title>Colletotrichum chrysophilum M932 genome sequence.</title>
        <authorList>
            <person name="Baroncelli R."/>
        </authorList>
    </citation>
    <scope>NUCLEOTIDE SEQUENCE</scope>
    <source>
        <strain evidence="2">M932</strain>
    </source>
</reference>
<feature type="region of interest" description="Disordered" evidence="1">
    <location>
        <begin position="152"/>
        <end position="180"/>
    </location>
</feature>
<comment type="caution">
    <text evidence="2">The sequence shown here is derived from an EMBL/GenBank/DDBJ whole genome shotgun (WGS) entry which is preliminary data.</text>
</comment>
<evidence type="ECO:0000256" key="1">
    <source>
        <dbReference type="SAM" id="MobiDB-lite"/>
    </source>
</evidence>
<protein>
    <submittedName>
        <fullName evidence="2">Uncharacterized protein</fullName>
    </submittedName>
</protein>
<organism evidence="2 3">
    <name type="scientific">Colletotrichum chrysophilum</name>
    <dbReference type="NCBI Taxonomy" id="1836956"/>
    <lineage>
        <taxon>Eukaryota</taxon>
        <taxon>Fungi</taxon>
        <taxon>Dikarya</taxon>
        <taxon>Ascomycota</taxon>
        <taxon>Pezizomycotina</taxon>
        <taxon>Sordariomycetes</taxon>
        <taxon>Hypocreomycetidae</taxon>
        <taxon>Glomerellales</taxon>
        <taxon>Glomerellaceae</taxon>
        <taxon>Colletotrichum</taxon>
        <taxon>Colletotrichum gloeosporioides species complex</taxon>
    </lineage>
</organism>
<keyword evidence="3" id="KW-1185">Reference proteome</keyword>